<feature type="compositionally biased region" description="Low complexity" evidence="2">
    <location>
        <begin position="676"/>
        <end position="685"/>
    </location>
</feature>
<feature type="region of interest" description="Disordered" evidence="2">
    <location>
        <begin position="159"/>
        <end position="198"/>
    </location>
</feature>
<dbReference type="Gene3D" id="3.10.350.10">
    <property type="entry name" value="LysM domain"/>
    <property type="match status" value="1"/>
</dbReference>
<proteinExistence type="predicted"/>
<keyword evidence="1" id="KW-0902">Two-component regulatory system</keyword>
<keyword evidence="3" id="KW-0812">Transmembrane</keyword>
<name>A0ABT1Q4U1_9ACTN</name>
<feature type="compositionally biased region" description="Low complexity" evidence="2">
    <location>
        <begin position="159"/>
        <end position="178"/>
    </location>
</feature>
<dbReference type="Pfam" id="PF01476">
    <property type="entry name" value="LysM"/>
    <property type="match status" value="1"/>
</dbReference>
<dbReference type="SUPFAM" id="SSF48452">
    <property type="entry name" value="TPR-like"/>
    <property type="match status" value="1"/>
</dbReference>
<feature type="region of interest" description="Disordered" evidence="2">
    <location>
        <begin position="244"/>
        <end position="339"/>
    </location>
</feature>
<dbReference type="SUPFAM" id="SSF54106">
    <property type="entry name" value="LysM domain"/>
    <property type="match status" value="1"/>
</dbReference>
<dbReference type="InterPro" id="IPR005158">
    <property type="entry name" value="BTAD"/>
</dbReference>
<feature type="domain" description="LysM" evidence="4">
    <location>
        <begin position="206"/>
        <end position="262"/>
    </location>
</feature>
<dbReference type="RefSeq" id="WP_255923462.1">
    <property type="nucleotide sequence ID" value="NZ_JANFNG010000034.1"/>
</dbReference>
<dbReference type="PANTHER" id="PTHR35807">
    <property type="entry name" value="TRANSCRIPTIONAL REGULATOR REDD-RELATED"/>
    <property type="match status" value="1"/>
</dbReference>
<evidence type="ECO:0000313" key="6">
    <source>
        <dbReference type="Proteomes" id="UP001057702"/>
    </source>
</evidence>
<dbReference type="Proteomes" id="UP001057702">
    <property type="component" value="Unassembled WGS sequence"/>
</dbReference>
<dbReference type="Gene3D" id="1.25.40.10">
    <property type="entry name" value="Tetratricopeptide repeat domain"/>
    <property type="match status" value="1"/>
</dbReference>
<sequence length="957" mass="103311">MTHSGSSCRRRLGAALQLLVSLIALLAITVGAPIVLAWSVGTPWPASVTSLSDLMERLSEPVSDPFLTKLLALIAWWCWAAFMVTLVREAFWAARELPAFFRDGTVLRHRLRTVPAHQAAAAFLTGTLLLALATMWRPQAASAQQPYSTSEIRPHIAATAPLTSAPTPRSAPSTAVTANPRTQAANRGHRPAWPGPHTLGEAARYAEYTVREGDTLWDIARAHMGDPLAWPRIYALNKDRVQSDGAQLHDPDQITPGWRLAIPNSQTTTPPPAPAPAPADRTPAAGEAGPVSQVAPAPHIARPGTSMSVHADTDHAQTRPGRRHEPTTRRPGTQRGPAAVDLGEAGLIGITAAVGLLAARHYLWAHQSRHRKPDLTALTAELPSLSTVVSRATRAAREATMPPRPYDPDSLIPRRVPPQRPQRPRTVTIGERDNTEVTLDELAIPGGCTWTGPGAEGAARALLVGILTAAERQRRKPARVTAVVPKDVAEHLLPGLPPQFTALTQKCDIAQTIEAAEQHLIAHARTHDEQTHDDHDTPHTVTGAADTTEQTDPGTLILLTVPDAAHSGQLQALAARSDPDALIVLALGAPLPGAACWSIAADGTTTRPGAQGQHPSGLRLFHLTPDAGLDMTEMLLGAHGQRPRLRLLPTPRPEHSEHPGIVTNPACEPEPEAEPQPETQAAPAASHTTDVLRPAQTNPVRLHVLGPVTLYARGLQEPFGTNLRSEVHEFLALLAAHPAGLLASDIADKLRLDTESEQLALKNLRRAVRRALRAATGITTQEFILLHGELHKLNPQLVETDLADFTHHLKQAFPTTGKTGTEDMSNGTLPALREALSHYRGPFAHSGDYLWADAIREHLATQATDAVLRLAHHAERADADPSERDAVLPLLEHLAAIHPDHERLVQQAIRLYQDAGRHDAAHHSYTRLQRHLAELGLEPEPATQALITPRTRSRQAR</sequence>
<dbReference type="Pfam" id="PF03704">
    <property type="entry name" value="BTAD"/>
    <property type="match status" value="1"/>
</dbReference>
<protein>
    <submittedName>
        <fullName evidence="5">LysM peptidoglycan-binding domain-containing protein</fullName>
    </submittedName>
</protein>
<feature type="transmembrane region" description="Helical" evidence="3">
    <location>
        <begin position="119"/>
        <end position="136"/>
    </location>
</feature>
<dbReference type="InterPro" id="IPR011990">
    <property type="entry name" value="TPR-like_helical_dom_sf"/>
</dbReference>
<dbReference type="InterPro" id="IPR036779">
    <property type="entry name" value="LysM_dom_sf"/>
</dbReference>
<dbReference type="InterPro" id="IPR018392">
    <property type="entry name" value="LysM"/>
</dbReference>
<evidence type="ECO:0000256" key="3">
    <source>
        <dbReference type="SAM" id="Phobius"/>
    </source>
</evidence>
<dbReference type="InterPro" id="IPR051677">
    <property type="entry name" value="AfsR-DnrI-RedD_regulator"/>
</dbReference>
<organism evidence="5 6">
    <name type="scientific">Streptomyces humicola</name>
    <dbReference type="NCBI Taxonomy" id="2953240"/>
    <lineage>
        <taxon>Bacteria</taxon>
        <taxon>Bacillati</taxon>
        <taxon>Actinomycetota</taxon>
        <taxon>Actinomycetes</taxon>
        <taxon>Kitasatosporales</taxon>
        <taxon>Streptomycetaceae</taxon>
        <taxon>Streptomyces</taxon>
    </lineage>
</organism>
<dbReference type="CDD" id="cd00118">
    <property type="entry name" value="LysM"/>
    <property type="match status" value="1"/>
</dbReference>
<feature type="transmembrane region" description="Helical" evidence="3">
    <location>
        <begin position="66"/>
        <end position="87"/>
    </location>
</feature>
<keyword evidence="3" id="KW-0472">Membrane</keyword>
<feature type="compositionally biased region" description="Basic and acidic residues" evidence="2">
    <location>
        <begin position="311"/>
        <end position="328"/>
    </location>
</feature>
<keyword evidence="3" id="KW-1133">Transmembrane helix</keyword>
<evidence type="ECO:0000259" key="4">
    <source>
        <dbReference type="PROSITE" id="PS51782"/>
    </source>
</evidence>
<evidence type="ECO:0000256" key="1">
    <source>
        <dbReference type="ARBA" id="ARBA00023012"/>
    </source>
</evidence>
<dbReference type="SMART" id="SM00257">
    <property type="entry name" value="LysM"/>
    <property type="match status" value="1"/>
</dbReference>
<evidence type="ECO:0000313" key="5">
    <source>
        <dbReference type="EMBL" id="MCQ4084398.1"/>
    </source>
</evidence>
<accession>A0ABT1Q4U1</accession>
<gene>
    <name evidence="5" type="ORF">NGB36_28405</name>
</gene>
<reference evidence="5" key="1">
    <citation type="submission" date="2022-06" db="EMBL/GenBank/DDBJ databases">
        <title>Draft genome sequence of Streptomyces sp. RB6PN25 isolated from peat swamp forest in Thailand.</title>
        <authorList>
            <person name="Duangmal K."/>
            <person name="Klaysubun C."/>
        </authorList>
    </citation>
    <scope>NUCLEOTIDE SEQUENCE</scope>
    <source>
        <strain evidence="5">RB6PN25</strain>
    </source>
</reference>
<comment type="caution">
    <text evidence="5">The sequence shown here is derived from an EMBL/GenBank/DDBJ whole genome shotgun (WGS) entry which is preliminary data.</text>
</comment>
<keyword evidence="6" id="KW-1185">Reference proteome</keyword>
<feature type="region of interest" description="Disordered" evidence="2">
    <location>
        <begin position="394"/>
        <end position="425"/>
    </location>
</feature>
<dbReference type="PROSITE" id="PS51782">
    <property type="entry name" value="LYSM"/>
    <property type="match status" value="1"/>
</dbReference>
<dbReference type="SMART" id="SM01043">
    <property type="entry name" value="BTAD"/>
    <property type="match status" value="1"/>
</dbReference>
<dbReference type="EMBL" id="JANFNG010000034">
    <property type="protein sequence ID" value="MCQ4084398.1"/>
    <property type="molecule type" value="Genomic_DNA"/>
</dbReference>
<feature type="region of interest" description="Disordered" evidence="2">
    <location>
        <begin position="645"/>
        <end position="688"/>
    </location>
</feature>
<evidence type="ECO:0000256" key="2">
    <source>
        <dbReference type="SAM" id="MobiDB-lite"/>
    </source>
</evidence>